<name>A0ABU0ZZ33_9FLAO</name>
<keyword evidence="3" id="KW-1185">Reference proteome</keyword>
<dbReference type="InterPro" id="IPR014729">
    <property type="entry name" value="Rossmann-like_a/b/a_fold"/>
</dbReference>
<dbReference type="Gene3D" id="3.40.50.620">
    <property type="entry name" value="HUPs"/>
    <property type="match status" value="1"/>
</dbReference>
<reference evidence="2 3" key="1">
    <citation type="submission" date="2023-08" db="EMBL/GenBank/DDBJ databases">
        <title>Mesonia sp. MT50, isolated from deep-sea sediment of the Mariana Trench.</title>
        <authorList>
            <person name="Fu H."/>
        </authorList>
    </citation>
    <scope>NUCLEOTIDE SEQUENCE [LARGE SCALE GENOMIC DNA]</scope>
    <source>
        <strain evidence="2 3">MT50</strain>
    </source>
</reference>
<evidence type="ECO:0000313" key="2">
    <source>
        <dbReference type="EMBL" id="MDQ7916712.1"/>
    </source>
</evidence>
<accession>A0ABU0ZZ33</accession>
<dbReference type="Proteomes" id="UP001230915">
    <property type="component" value="Unassembled WGS sequence"/>
</dbReference>
<sequence>MTTNKKAYLNWSSGKDALMALHIVHKAGSYNIQKLVTTINDDLQRVSMHGVSVKLLQAQANALQLPLHIIALRGNVSLSVYNETMQKHMQELIHDGFSHAIFGDILLEDLKVYREKELSKVGLEAVFPLWKKDTLSLAKEFIDLGYKAIVVCTSAKKLDVSFCGRAFDHEFLNDLPSDVDPCGENGEFHTFVYDGPLFKNPIAFKKKQKVMQMYEPSNKNADDDCFKGQTFWDNQFWFQELIDSNFTN</sequence>
<dbReference type="SUPFAM" id="SSF52402">
    <property type="entry name" value="Adenine nucleotide alpha hydrolases-like"/>
    <property type="match status" value="1"/>
</dbReference>
<dbReference type="EC" id="6.3.1.14" evidence="2"/>
<gene>
    <name evidence="2" type="ORF">RBU60_03925</name>
</gene>
<feature type="domain" description="Diphthamide synthase" evidence="1">
    <location>
        <begin position="9"/>
        <end position="210"/>
    </location>
</feature>
<evidence type="ECO:0000259" key="1">
    <source>
        <dbReference type="Pfam" id="PF01902"/>
    </source>
</evidence>
<organism evidence="2 3">
    <name type="scientific">Mesonia profundi</name>
    <dbReference type="NCBI Taxonomy" id="3070998"/>
    <lineage>
        <taxon>Bacteria</taxon>
        <taxon>Pseudomonadati</taxon>
        <taxon>Bacteroidota</taxon>
        <taxon>Flavobacteriia</taxon>
        <taxon>Flavobacteriales</taxon>
        <taxon>Flavobacteriaceae</taxon>
        <taxon>Mesonia</taxon>
    </lineage>
</organism>
<dbReference type="EMBL" id="JAVHUL010000007">
    <property type="protein sequence ID" value="MDQ7916712.1"/>
    <property type="molecule type" value="Genomic_DNA"/>
</dbReference>
<dbReference type="NCBIfam" id="TIGR00290">
    <property type="entry name" value="MJ0570_dom"/>
    <property type="match status" value="1"/>
</dbReference>
<dbReference type="RefSeq" id="WP_308863364.1">
    <property type="nucleotide sequence ID" value="NZ_JAVHUL010000007.1"/>
</dbReference>
<comment type="caution">
    <text evidence="2">The sequence shown here is derived from an EMBL/GenBank/DDBJ whole genome shotgun (WGS) entry which is preliminary data.</text>
</comment>
<protein>
    <submittedName>
        <fullName evidence="2">Diphthine--ammonia ligase</fullName>
        <ecNumber evidence="2">6.3.1.14</ecNumber>
    </submittedName>
</protein>
<evidence type="ECO:0000313" key="3">
    <source>
        <dbReference type="Proteomes" id="UP001230915"/>
    </source>
</evidence>
<dbReference type="Pfam" id="PF01902">
    <property type="entry name" value="Diphthami_syn_2"/>
    <property type="match status" value="1"/>
</dbReference>
<keyword evidence="2" id="KW-0436">Ligase</keyword>
<proteinExistence type="predicted"/>
<dbReference type="CDD" id="cd01994">
    <property type="entry name" value="AANH_PF0828-like"/>
    <property type="match status" value="1"/>
</dbReference>
<dbReference type="Gene3D" id="3.90.1490.10">
    <property type="entry name" value="putative n-type atp pyrophosphatase, domain 2"/>
    <property type="match status" value="1"/>
</dbReference>
<dbReference type="InterPro" id="IPR002761">
    <property type="entry name" value="Diphthami_syn_dom"/>
</dbReference>
<dbReference type="GO" id="GO:0017178">
    <property type="term" value="F:diphthine-ammonia ligase activity"/>
    <property type="evidence" value="ECO:0007669"/>
    <property type="project" value="UniProtKB-EC"/>
</dbReference>